<dbReference type="GO" id="GO:0016787">
    <property type="term" value="F:hydrolase activity"/>
    <property type="evidence" value="ECO:0007669"/>
    <property type="project" value="UniProtKB-KW"/>
</dbReference>
<keyword evidence="4" id="KW-0460">Magnesium</keyword>
<dbReference type="PANTHER" id="PTHR31609:SF1">
    <property type="entry name" value="CARBOHYDRATE DEACETYLASE"/>
    <property type="match status" value="1"/>
</dbReference>
<evidence type="ECO:0000256" key="2">
    <source>
        <dbReference type="ARBA" id="ARBA00022723"/>
    </source>
</evidence>
<keyword evidence="5" id="KW-0119">Carbohydrate metabolism</keyword>
<dbReference type="EMBL" id="SNZR01000014">
    <property type="protein sequence ID" value="TDR88935.1"/>
    <property type="molecule type" value="Genomic_DNA"/>
</dbReference>
<sequence>MSSAAQGSRSGQGRAVVLCADDYGMNEGVSEGILALADAGRISATSCMTNAPDWPHAARDLVTVEGRIGIGLHLTLSWGRPLGTMPRFAPDGAMPALGTVMRLALSGRLPQDEIAAEIERQLDRFCEERGREPDFVDGHQHVQILPGIRRLLLAALARRGWAGRVWLRDSSDRLASIMARRIAGPKALLVHGLALGFRREAARSGFETNDGFSGYSPFDPARPNGPDMERHLSALGPEPLVMCHPGRTSGDDGDEIAAARVAEFVYLSSPAFAELLDRRGLRLVPRPSV</sequence>
<dbReference type="GO" id="GO:0019213">
    <property type="term" value="F:deacetylase activity"/>
    <property type="evidence" value="ECO:0007669"/>
    <property type="project" value="TreeGrafter"/>
</dbReference>
<dbReference type="AlphaFoldDB" id="A0A4R7BW91"/>
<comment type="cofactor">
    <cofactor evidence="1">
        <name>Mg(2+)</name>
        <dbReference type="ChEBI" id="CHEBI:18420"/>
    </cofactor>
</comment>
<comment type="caution">
    <text evidence="6">The sequence shown here is derived from an EMBL/GenBank/DDBJ whole genome shotgun (WGS) entry which is preliminary data.</text>
</comment>
<keyword evidence="3" id="KW-0378">Hydrolase</keyword>
<gene>
    <name evidence="6" type="ORF">EV668_3420</name>
</gene>
<proteinExistence type="predicted"/>
<dbReference type="SUPFAM" id="SSF88713">
    <property type="entry name" value="Glycoside hydrolase/deacetylase"/>
    <property type="match status" value="1"/>
</dbReference>
<evidence type="ECO:0000256" key="5">
    <source>
        <dbReference type="ARBA" id="ARBA00023277"/>
    </source>
</evidence>
<dbReference type="InterPro" id="IPR006879">
    <property type="entry name" value="YdjC-like"/>
</dbReference>
<evidence type="ECO:0000256" key="4">
    <source>
        <dbReference type="ARBA" id="ARBA00022842"/>
    </source>
</evidence>
<accession>A0A4R7BW91</accession>
<dbReference type="GO" id="GO:0005975">
    <property type="term" value="P:carbohydrate metabolic process"/>
    <property type="evidence" value="ECO:0007669"/>
    <property type="project" value="InterPro"/>
</dbReference>
<protein>
    <recommendedName>
        <fullName evidence="8">Glycoside hydrolase/deacetylase ChbG (UPF0249 family)</fullName>
    </recommendedName>
</protein>
<dbReference type="InterPro" id="IPR011330">
    <property type="entry name" value="Glyco_hydro/deAcase_b/a-brl"/>
</dbReference>
<organism evidence="6 7">
    <name type="scientific">Enterovirga rhinocerotis</name>
    <dbReference type="NCBI Taxonomy" id="1339210"/>
    <lineage>
        <taxon>Bacteria</taxon>
        <taxon>Pseudomonadati</taxon>
        <taxon>Pseudomonadota</taxon>
        <taxon>Alphaproteobacteria</taxon>
        <taxon>Hyphomicrobiales</taxon>
        <taxon>Methylobacteriaceae</taxon>
        <taxon>Enterovirga</taxon>
    </lineage>
</organism>
<evidence type="ECO:0000313" key="6">
    <source>
        <dbReference type="EMBL" id="TDR88935.1"/>
    </source>
</evidence>
<dbReference type="Pfam" id="PF04794">
    <property type="entry name" value="YdjC"/>
    <property type="match status" value="1"/>
</dbReference>
<name>A0A4R7BW91_9HYPH</name>
<keyword evidence="2" id="KW-0479">Metal-binding</keyword>
<evidence type="ECO:0000256" key="3">
    <source>
        <dbReference type="ARBA" id="ARBA00022801"/>
    </source>
</evidence>
<evidence type="ECO:0000313" key="7">
    <source>
        <dbReference type="Proteomes" id="UP000295122"/>
    </source>
</evidence>
<dbReference type="GO" id="GO:0046872">
    <property type="term" value="F:metal ion binding"/>
    <property type="evidence" value="ECO:0007669"/>
    <property type="project" value="UniProtKB-KW"/>
</dbReference>
<dbReference type="CDD" id="cd10807">
    <property type="entry name" value="YdjC_like_3"/>
    <property type="match status" value="1"/>
</dbReference>
<reference evidence="6 7" key="1">
    <citation type="submission" date="2019-03" db="EMBL/GenBank/DDBJ databases">
        <title>Genomic Encyclopedia of Type Strains, Phase IV (KMG-IV): sequencing the most valuable type-strain genomes for metagenomic binning, comparative biology and taxonomic classification.</title>
        <authorList>
            <person name="Goeker M."/>
        </authorList>
    </citation>
    <scope>NUCLEOTIDE SEQUENCE [LARGE SCALE GENOMIC DNA]</scope>
    <source>
        <strain evidence="6 7">DSM 25903</strain>
    </source>
</reference>
<evidence type="ECO:0008006" key="8">
    <source>
        <dbReference type="Google" id="ProtNLM"/>
    </source>
</evidence>
<keyword evidence="7" id="KW-1185">Reference proteome</keyword>
<dbReference type="Proteomes" id="UP000295122">
    <property type="component" value="Unassembled WGS sequence"/>
</dbReference>
<dbReference type="PANTHER" id="PTHR31609">
    <property type="entry name" value="YDJC DEACETYLASE FAMILY MEMBER"/>
    <property type="match status" value="1"/>
</dbReference>
<evidence type="ECO:0000256" key="1">
    <source>
        <dbReference type="ARBA" id="ARBA00001946"/>
    </source>
</evidence>
<dbReference type="Gene3D" id="3.20.20.370">
    <property type="entry name" value="Glycoside hydrolase/deacetylase"/>
    <property type="match status" value="1"/>
</dbReference>